<protein>
    <recommendedName>
        <fullName evidence="4">Lipoprotein</fullName>
    </recommendedName>
</protein>
<dbReference type="PROSITE" id="PS51257">
    <property type="entry name" value="PROKAR_LIPOPROTEIN"/>
    <property type="match status" value="1"/>
</dbReference>
<proteinExistence type="predicted"/>
<evidence type="ECO:0000256" key="1">
    <source>
        <dbReference type="SAM" id="SignalP"/>
    </source>
</evidence>
<evidence type="ECO:0000313" key="3">
    <source>
        <dbReference type="Proteomes" id="UP000616340"/>
    </source>
</evidence>
<dbReference type="EMBL" id="JACXTN010000001">
    <property type="protein sequence ID" value="MBD3709773.1"/>
    <property type="molecule type" value="Genomic_DNA"/>
</dbReference>
<dbReference type="AlphaFoldDB" id="A0A927DQD8"/>
<organism evidence="2 3">
    <name type="scientific">Klebsiella pneumoniae</name>
    <dbReference type="NCBI Taxonomy" id="573"/>
    <lineage>
        <taxon>Bacteria</taxon>
        <taxon>Pseudomonadati</taxon>
        <taxon>Pseudomonadota</taxon>
        <taxon>Gammaproteobacteria</taxon>
        <taxon>Enterobacterales</taxon>
        <taxon>Enterobacteriaceae</taxon>
        <taxon>Klebsiella/Raoultella group</taxon>
        <taxon>Klebsiella</taxon>
        <taxon>Klebsiella pneumoniae complex</taxon>
    </lineage>
</organism>
<name>A0A927DQD8_KLEPN</name>
<feature type="chain" id="PRO_5036767301" description="Lipoprotein" evidence="1">
    <location>
        <begin position="26"/>
        <end position="182"/>
    </location>
</feature>
<dbReference type="Proteomes" id="UP000616340">
    <property type="component" value="Unassembled WGS sequence"/>
</dbReference>
<comment type="caution">
    <text evidence="2">The sequence shown here is derived from an EMBL/GenBank/DDBJ whole genome shotgun (WGS) entry which is preliminary data.</text>
</comment>
<feature type="signal peptide" evidence="1">
    <location>
        <begin position="1"/>
        <end position="25"/>
    </location>
</feature>
<evidence type="ECO:0008006" key="4">
    <source>
        <dbReference type="Google" id="ProtNLM"/>
    </source>
</evidence>
<gene>
    <name evidence="2" type="ORF">IE996_25555</name>
</gene>
<keyword evidence="1" id="KW-0732">Signal</keyword>
<evidence type="ECO:0000313" key="2">
    <source>
        <dbReference type="EMBL" id="MBD3709773.1"/>
    </source>
</evidence>
<sequence>MRSCNEKSGLLTLCFSLWLLTGCSAQEIAEWNQKISDSGHQVSHTMNGGMQKREQREYDVVIPVDIDTAAARLRRYYGFEDVNAKIRALRQSGKESDQWAATAIAEESRGWEWEVTPGSYYKMGADMGKRNPPAHIVIELEKNGSGTHMYITYSASYSDTLTPEFVQEIFKTANDVAAGKRR</sequence>
<reference evidence="2" key="1">
    <citation type="submission" date="2020-07" db="EMBL/GenBank/DDBJ databases">
        <title>Clinical and genomic characterization of carbapenemase-producing Enterobacterales causing secondary infections during the COVID-19 crisis at a New York City hospital.</title>
        <authorList>
            <person name="Gomez-Simmonds A."/>
            <person name="Annavajhala M.K."/>
            <person name="Uhlemann A.-C."/>
        </authorList>
    </citation>
    <scope>NUCLEOTIDE SEQUENCE</scope>
    <source>
        <strain evidence="2">NK1677</strain>
    </source>
</reference>
<accession>A0A927DQD8</accession>